<accession>A0A848G4M9</accession>
<protein>
    <submittedName>
        <fullName evidence="2">DUF2167 domain-containing protein</fullName>
    </submittedName>
</protein>
<feature type="chain" id="PRO_5032290751" evidence="1">
    <location>
        <begin position="25"/>
        <end position="296"/>
    </location>
</feature>
<feature type="signal peptide" evidence="1">
    <location>
        <begin position="1"/>
        <end position="24"/>
    </location>
</feature>
<dbReference type="RefSeq" id="WP_169146726.1">
    <property type="nucleotide sequence ID" value="NZ_JABBGA010000013.1"/>
</dbReference>
<dbReference type="InterPro" id="IPR018682">
    <property type="entry name" value="DUF2167_membr"/>
</dbReference>
<keyword evidence="1" id="KW-0732">Signal</keyword>
<evidence type="ECO:0000256" key="1">
    <source>
        <dbReference type="SAM" id="SignalP"/>
    </source>
</evidence>
<name>A0A848G4M9_9RHOO</name>
<organism evidence="2 3">
    <name type="scientific">Zoogloea dura</name>
    <dbReference type="NCBI Taxonomy" id="2728840"/>
    <lineage>
        <taxon>Bacteria</taxon>
        <taxon>Pseudomonadati</taxon>
        <taxon>Pseudomonadota</taxon>
        <taxon>Betaproteobacteria</taxon>
        <taxon>Rhodocyclales</taxon>
        <taxon>Zoogloeaceae</taxon>
        <taxon>Zoogloea</taxon>
    </lineage>
</organism>
<reference evidence="2 3" key="1">
    <citation type="submission" date="2020-04" db="EMBL/GenBank/DDBJ databases">
        <title>Zoogloea sp. G-4-1-14 isolated from soil.</title>
        <authorList>
            <person name="Dahal R.H."/>
        </authorList>
    </citation>
    <scope>NUCLEOTIDE SEQUENCE [LARGE SCALE GENOMIC DNA]</scope>
    <source>
        <strain evidence="2 3">G-4-1-14</strain>
    </source>
</reference>
<sequence>MHTLLRTSLLALTLVFGSLPAALADDAPAPRAHMEAAAEAAFAAMQKGPRDIPLGDQGHLRLPDGYGFIPRAEAQAMMEAQGNQVGQGFHGIVVGDKLDGFVSVRFDPSGYVKDEDAKDWNADELLQNLKDGTEASNERRRQLGVPEVMVVGWVETPRYDAATHRLVWSAAARNKSSQDGEDDGVNYNTYMLGREGYFSMNLVTSLASIDKEKPVARELLAALDFNEGKRYGDFNQSTDKVAEYGLAALVGGIAAKKLGLLATLGVFLAKFWKIGALALVGLGAGARKLFGRKDSV</sequence>
<dbReference type="AlphaFoldDB" id="A0A848G4M9"/>
<dbReference type="Pfam" id="PF09935">
    <property type="entry name" value="DUF2167"/>
    <property type="match status" value="1"/>
</dbReference>
<evidence type="ECO:0000313" key="2">
    <source>
        <dbReference type="EMBL" id="NML27187.1"/>
    </source>
</evidence>
<gene>
    <name evidence="2" type="ORF">HHL15_15650</name>
</gene>
<evidence type="ECO:0000313" key="3">
    <source>
        <dbReference type="Proteomes" id="UP000580043"/>
    </source>
</evidence>
<proteinExistence type="predicted"/>
<comment type="caution">
    <text evidence="2">The sequence shown here is derived from an EMBL/GenBank/DDBJ whole genome shotgun (WGS) entry which is preliminary data.</text>
</comment>
<dbReference type="Proteomes" id="UP000580043">
    <property type="component" value="Unassembled WGS sequence"/>
</dbReference>
<keyword evidence="3" id="KW-1185">Reference proteome</keyword>
<dbReference type="EMBL" id="JABBGA010000013">
    <property type="protein sequence ID" value="NML27187.1"/>
    <property type="molecule type" value="Genomic_DNA"/>
</dbReference>